<sequence>MFTTRTARIHSFPGAQAWRAHRDRHAYATLVNQNDTDEVTDLYAGDDLVSAAFYEGKEHPFAGVSRCSTSQGPVLAGGIRDYDDCWSSLTIHEARNLSLDAGMGYRPHLDSDVDAGHKQTFERRTHELRRRARRRISDAFAKARNGWELLLLAFLQGRRTGMITSPCCV</sequence>
<proteinExistence type="predicted"/>
<dbReference type="EMBL" id="JANBOJ010000064">
    <property type="protein sequence ID" value="KAJ1723506.1"/>
    <property type="molecule type" value="Genomic_DNA"/>
</dbReference>
<gene>
    <name evidence="1" type="ORF">LPJ53_002163</name>
</gene>
<name>A0A9W8CTB7_9FUNG</name>
<protein>
    <submittedName>
        <fullName evidence="1">Uncharacterized protein</fullName>
    </submittedName>
</protein>
<evidence type="ECO:0000313" key="1">
    <source>
        <dbReference type="EMBL" id="KAJ1723506.1"/>
    </source>
</evidence>
<organism evidence="1 2">
    <name type="scientific">Coemansia erecta</name>
    <dbReference type="NCBI Taxonomy" id="147472"/>
    <lineage>
        <taxon>Eukaryota</taxon>
        <taxon>Fungi</taxon>
        <taxon>Fungi incertae sedis</taxon>
        <taxon>Zoopagomycota</taxon>
        <taxon>Kickxellomycotina</taxon>
        <taxon>Kickxellomycetes</taxon>
        <taxon>Kickxellales</taxon>
        <taxon>Kickxellaceae</taxon>
        <taxon>Coemansia</taxon>
    </lineage>
</organism>
<comment type="caution">
    <text evidence="1">The sequence shown here is derived from an EMBL/GenBank/DDBJ whole genome shotgun (WGS) entry which is preliminary data.</text>
</comment>
<keyword evidence="2" id="KW-1185">Reference proteome</keyword>
<evidence type="ECO:0000313" key="2">
    <source>
        <dbReference type="Proteomes" id="UP001149813"/>
    </source>
</evidence>
<dbReference type="AlphaFoldDB" id="A0A9W8CTB7"/>
<dbReference type="Proteomes" id="UP001149813">
    <property type="component" value="Unassembled WGS sequence"/>
</dbReference>
<reference evidence="1" key="1">
    <citation type="submission" date="2022-07" db="EMBL/GenBank/DDBJ databases">
        <title>Phylogenomic reconstructions and comparative analyses of Kickxellomycotina fungi.</title>
        <authorList>
            <person name="Reynolds N.K."/>
            <person name="Stajich J.E."/>
            <person name="Barry K."/>
            <person name="Grigoriev I.V."/>
            <person name="Crous P."/>
            <person name="Smith M.E."/>
        </authorList>
    </citation>
    <scope>NUCLEOTIDE SEQUENCE</scope>
    <source>
        <strain evidence="1">NBRC 32514</strain>
    </source>
</reference>
<accession>A0A9W8CTB7</accession>